<feature type="domain" description="Thiol:disulfide interchange protein DsbD N-terminal" evidence="2">
    <location>
        <begin position="42"/>
        <end position="157"/>
    </location>
</feature>
<dbReference type="KEGG" id="glt:GlitD10_0880"/>
<evidence type="ECO:0000256" key="1">
    <source>
        <dbReference type="SAM" id="SignalP"/>
    </source>
</evidence>
<evidence type="ECO:0000313" key="3">
    <source>
        <dbReference type="EMBL" id="APB33198.1"/>
    </source>
</evidence>
<organism evidence="3 4">
    <name type="scientific">Gloeomargarita lithophora Alchichica-D10</name>
    <dbReference type="NCBI Taxonomy" id="1188229"/>
    <lineage>
        <taxon>Bacteria</taxon>
        <taxon>Bacillati</taxon>
        <taxon>Cyanobacteriota</taxon>
        <taxon>Cyanophyceae</taxon>
        <taxon>Gloeomargaritales</taxon>
        <taxon>Gloeomargaritaceae</taxon>
        <taxon>Gloeomargarita</taxon>
    </lineage>
</organism>
<evidence type="ECO:0000313" key="4">
    <source>
        <dbReference type="Proteomes" id="UP000180235"/>
    </source>
</evidence>
<keyword evidence="4" id="KW-1185">Reference proteome</keyword>
<proteinExistence type="predicted"/>
<sequence>MYRRWLRLVLVGLMLLGGWLGMAFPAQAASPRYVQAALVSEVQTIQPGTPFWVGLQLKITPGWHVYWQNPGDSGDRVRLNWQLPPGATAGELQWPYPQRFPVGPLVNFGYKDQVLLLAQITPPADLTPGQTWNLPAQASWLVCQEECIPEATPVRLTLPVATAA</sequence>
<dbReference type="STRING" id="1188229.GlitD10_0880"/>
<gene>
    <name evidence="3" type="ORF">GlitD10_0880</name>
</gene>
<keyword evidence="1" id="KW-0732">Signal</keyword>
<evidence type="ECO:0000259" key="2">
    <source>
        <dbReference type="Pfam" id="PF11412"/>
    </source>
</evidence>
<feature type="chain" id="PRO_5009608701" evidence="1">
    <location>
        <begin position="29"/>
        <end position="164"/>
    </location>
</feature>
<dbReference type="EMBL" id="CP017675">
    <property type="protein sequence ID" value="APB33198.1"/>
    <property type="molecule type" value="Genomic_DNA"/>
</dbReference>
<protein>
    <submittedName>
        <fullName evidence="3">Thiol:disulfide interchange protein</fullName>
    </submittedName>
</protein>
<accession>A0A1J0AB89</accession>
<feature type="signal peptide" evidence="1">
    <location>
        <begin position="1"/>
        <end position="28"/>
    </location>
</feature>
<name>A0A1J0AB89_9CYAN</name>
<dbReference type="Pfam" id="PF11412">
    <property type="entry name" value="DsbD_N"/>
    <property type="match status" value="1"/>
</dbReference>
<dbReference type="Proteomes" id="UP000180235">
    <property type="component" value="Chromosome"/>
</dbReference>
<dbReference type="AlphaFoldDB" id="A0A1J0AB89"/>
<reference evidence="3 4" key="1">
    <citation type="submission" date="2016-10" db="EMBL/GenBank/DDBJ databases">
        <title>Description of Gloeomargarita lithophora gen. nov., sp. nov., a thylakoid-bearing basal-branching cyanobacterium with intracellular carbonates, and proposal for Gloeomargaritales ord. nov.</title>
        <authorList>
            <person name="Moreira D."/>
            <person name="Tavera R."/>
            <person name="Benzerara K."/>
            <person name="Skouri-Panet F."/>
            <person name="Couradeau E."/>
            <person name="Gerard E."/>
            <person name="Loussert C."/>
            <person name="Novelo E."/>
            <person name="Zivanovic Y."/>
            <person name="Lopez-Garcia P."/>
        </authorList>
    </citation>
    <scope>NUCLEOTIDE SEQUENCE [LARGE SCALE GENOMIC DNA]</scope>
    <source>
        <strain evidence="3 4">D10</strain>
    </source>
</reference>
<dbReference type="InterPro" id="IPR028250">
    <property type="entry name" value="DsbDN"/>
</dbReference>